<feature type="non-terminal residue" evidence="1">
    <location>
        <position position="31"/>
    </location>
</feature>
<dbReference type="AlphaFoldDB" id="A0A0V1DPB6"/>
<evidence type="ECO:0000313" key="1">
    <source>
        <dbReference type="EMBL" id="KRY63026.1"/>
    </source>
</evidence>
<dbReference type="EMBL" id="JYDP01009047">
    <property type="protein sequence ID" value="KRY63026.1"/>
    <property type="molecule type" value="Genomic_DNA"/>
</dbReference>
<keyword evidence="2" id="KW-1185">Reference proteome</keyword>
<comment type="caution">
    <text evidence="1">The sequence shown here is derived from an EMBL/GenBank/DDBJ whole genome shotgun (WGS) entry which is preliminary data.</text>
</comment>
<reference evidence="1 2" key="1">
    <citation type="submission" date="2015-01" db="EMBL/GenBank/DDBJ databases">
        <title>Evolution of Trichinella species and genotypes.</title>
        <authorList>
            <person name="Korhonen P.K."/>
            <person name="Edoardo P."/>
            <person name="Giuseppe L.R."/>
            <person name="Gasser R.B."/>
        </authorList>
    </citation>
    <scope>NUCLEOTIDE SEQUENCE [LARGE SCALE GENOMIC DNA]</scope>
    <source>
        <strain evidence="1">ISS1029</strain>
    </source>
</reference>
<sequence length="31" mass="3648">MSQLKQIAVFHLSCISRNLLMNIRLTPTQKY</sequence>
<accession>A0A0V1DPB6</accession>
<gene>
    <name evidence="1" type="ORF">T11_430</name>
</gene>
<evidence type="ECO:0000313" key="2">
    <source>
        <dbReference type="Proteomes" id="UP000055024"/>
    </source>
</evidence>
<name>A0A0V1DPB6_9BILA</name>
<dbReference type="Proteomes" id="UP000055024">
    <property type="component" value="Unassembled WGS sequence"/>
</dbReference>
<organism evidence="1 2">
    <name type="scientific">Trichinella zimbabwensis</name>
    <dbReference type="NCBI Taxonomy" id="268475"/>
    <lineage>
        <taxon>Eukaryota</taxon>
        <taxon>Metazoa</taxon>
        <taxon>Ecdysozoa</taxon>
        <taxon>Nematoda</taxon>
        <taxon>Enoplea</taxon>
        <taxon>Dorylaimia</taxon>
        <taxon>Trichinellida</taxon>
        <taxon>Trichinellidae</taxon>
        <taxon>Trichinella</taxon>
    </lineage>
</organism>
<protein>
    <submittedName>
        <fullName evidence="1">Uncharacterized protein</fullName>
    </submittedName>
</protein>
<proteinExistence type="predicted"/>